<dbReference type="Proteomes" id="UP000230821">
    <property type="component" value="Unassembled WGS sequence"/>
</dbReference>
<comment type="caution">
    <text evidence="1">The sequence shown here is derived from an EMBL/GenBank/DDBJ whole genome shotgun (WGS) entry which is preliminary data.</text>
</comment>
<gene>
    <name evidence="1" type="ORF">CSA56_06980</name>
</gene>
<accession>A0A2G6KH66</accession>
<name>A0A2G6KH66_9BACT</name>
<sequence length="83" mass="9636">MKSRTVAPFWELFEALPSEVQNVAFKAYRLWRVNPASRGLRFKRVCDSEPVYSVRIGRSYRALGLLEGDRCTGILEEVSKQYH</sequence>
<reference evidence="1 2" key="1">
    <citation type="submission" date="2017-10" db="EMBL/GenBank/DDBJ databases">
        <title>Novel microbial diversity and functional potential in the marine mammal oral microbiome.</title>
        <authorList>
            <person name="Dudek N.K."/>
            <person name="Sun C.L."/>
            <person name="Burstein D."/>
            <person name="Kantor R.S."/>
            <person name="Aliaga Goltsman D.S."/>
            <person name="Bik E.M."/>
            <person name="Thomas B.C."/>
            <person name="Banfield J.F."/>
            <person name="Relman D.A."/>
        </authorList>
    </citation>
    <scope>NUCLEOTIDE SEQUENCE [LARGE SCALE GENOMIC DNA]</scope>
    <source>
        <strain evidence="1">DOLJORAL78_47_16</strain>
    </source>
</reference>
<dbReference type="EMBL" id="PDSK01000078">
    <property type="protein sequence ID" value="PIE34710.1"/>
    <property type="molecule type" value="Genomic_DNA"/>
</dbReference>
<organism evidence="1 2">
    <name type="scientific">candidate division KSB3 bacterium</name>
    <dbReference type="NCBI Taxonomy" id="2044937"/>
    <lineage>
        <taxon>Bacteria</taxon>
        <taxon>candidate division KSB3</taxon>
    </lineage>
</organism>
<evidence type="ECO:0008006" key="3">
    <source>
        <dbReference type="Google" id="ProtNLM"/>
    </source>
</evidence>
<evidence type="ECO:0000313" key="2">
    <source>
        <dbReference type="Proteomes" id="UP000230821"/>
    </source>
</evidence>
<protein>
    <recommendedName>
        <fullName evidence="3">Cytotoxic translational repressor of toxin-antitoxin stability system</fullName>
    </recommendedName>
</protein>
<evidence type="ECO:0000313" key="1">
    <source>
        <dbReference type="EMBL" id="PIE34710.1"/>
    </source>
</evidence>
<proteinExistence type="predicted"/>
<dbReference type="AlphaFoldDB" id="A0A2G6KH66"/>